<evidence type="ECO:0000256" key="1">
    <source>
        <dbReference type="SAM" id="MobiDB-lite"/>
    </source>
</evidence>
<protein>
    <recommendedName>
        <fullName evidence="5">Encoded protein</fullName>
    </recommendedName>
</protein>
<feature type="signal peptide" evidence="2">
    <location>
        <begin position="1"/>
        <end position="15"/>
    </location>
</feature>
<feature type="region of interest" description="Disordered" evidence="1">
    <location>
        <begin position="102"/>
        <end position="156"/>
    </location>
</feature>
<gene>
    <name evidence="3" type="ORF">DUNSADRAFT_8186</name>
</gene>
<reference evidence="3" key="1">
    <citation type="submission" date="2017-08" db="EMBL/GenBank/DDBJ databases">
        <authorList>
            <person name="Polle J.E."/>
            <person name="Barry K."/>
            <person name="Cushman J."/>
            <person name="Schmutz J."/>
            <person name="Tran D."/>
            <person name="Hathwaick L.T."/>
            <person name="Yim W.C."/>
            <person name="Jenkins J."/>
            <person name="Mckie-Krisberg Z.M."/>
            <person name="Prochnik S."/>
            <person name="Lindquist E."/>
            <person name="Dockter R.B."/>
            <person name="Adam C."/>
            <person name="Molina H."/>
            <person name="Bunkerborg J."/>
            <person name="Jin E."/>
            <person name="Buchheim M."/>
            <person name="Magnuson J."/>
        </authorList>
    </citation>
    <scope>NUCLEOTIDE SEQUENCE</scope>
    <source>
        <strain evidence="3">CCAP 19/18</strain>
    </source>
</reference>
<sequence>MFFGCCACLRRLCCGLFSESVSEGGEPGCSGVGSSSPRAADYRPPTLQSNHLALTQSFEEEHTGQSPLLPKCSRAPLHSYTAELLNAAALGSQQSIAQTSSCSTPAASFSNPNSSMGHKARHRRAGSEASKFHMQQYPQHQFRTSLSTGGQAASKQ</sequence>
<dbReference type="EMBL" id="MU072409">
    <property type="protein sequence ID" value="KAF5825599.1"/>
    <property type="molecule type" value="Genomic_DNA"/>
</dbReference>
<feature type="region of interest" description="Disordered" evidence="1">
    <location>
        <begin position="21"/>
        <end position="41"/>
    </location>
</feature>
<evidence type="ECO:0008006" key="5">
    <source>
        <dbReference type="Google" id="ProtNLM"/>
    </source>
</evidence>
<keyword evidence="2" id="KW-0732">Signal</keyword>
<organism evidence="3 4">
    <name type="scientific">Dunaliella salina</name>
    <name type="common">Green alga</name>
    <name type="synonym">Protococcus salinus</name>
    <dbReference type="NCBI Taxonomy" id="3046"/>
    <lineage>
        <taxon>Eukaryota</taxon>
        <taxon>Viridiplantae</taxon>
        <taxon>Chlorophyta</taxon>
        <taxon>core chlorophytes</taxon>
        <taxon>Chlorophyceae</taxon>
        <taxon>CS clade</taxon>
        <taxon>Chlamydomonadales</taxon>
        <taxon>Dunaliellaceae</taxon>
        <taxon>Dunaliella</taxon>
    </lineage>
</organism>
<comment type="caution">
    <text evidence="3">The sequence shown here is derived from an EMBL/GenBank/DDBJ whole genome shotgun (WGS) entry which is preliminary data.</text>
</comment>
<evidence type="ECO:0000313" key="3">
    <source>
        <dbReference type="EMBL" id="KAF5825599.1"/>
    </source>
</evidence>
<accession>A0ABZ3K8V1</accession>
<evidence type="ECO:0000256" key="2">
    <source>
        <dbReference type="SAM" id="SignalP"/>
    </source>
</evidence>
<keyword evidence="4" id="KW-1185">Reference proteome</keyword>
<feature type="non-terminal residue" evidence="3">
    <location>
        <position position="156"/>
    </location>
</feature>
<dbReference type="Proteomes" id="UP000815325">
    <property type="component" value="Unassembled WGS sequence"/>
</dbReference>
<feature type="chain" id="PRO_5047039571" description="Encoded protein" evidence="2">
    <location>
        <begin position="16"/>
        <end position="156"/>
    </location>
</feature>
<name>A0ABZ3K8V1_DUNSA</name>
<proteinExistence type="predicted"/>
<feature type="compositionally biased region" description="Polar residues" evidence="1">
    <location>
        <begin position="136"/>
        <end position="156"/>
    </location>
</feature>
<evidence type="ECO:0000313" key="4">
    <source>
        <dbReference type="Proteomes" id="UP000815325"/>
    </source>
</evidence>
<feature type="compositionally biased region" description="Polar residues" evidence="1">
    <location>
        <begin position="102"/>
        <end position="116"/>
    </location>
</feature>